<name>A0AB38RPE7_RHOSG</name>
<keyword evidence="5" id="KW-1185">Reference proteome</keyword>
<dbReference type="InterPro" id="IPR011010">
    <property type="entry name" value="DNA_brk_join_enz"/>
</dbReference>
<dbReference type="InterPro" id="IPR013762">
    <property type="entry name" value="Integrase-like_cat_sf"/>
</dbReference>
<dbReference type="AlphaFoldDB" id="A0AB38RPE7"/>
<dbReference type="GO" id="GO:0006310">
    <property type="term" value="P:DNA recombination"/>
    <property type="evidence" value="ECO:0007669"/>
    <property type="project" value="UniProtKB-KW"/>
</dbReference>
<keyword evidence="4" id="KW-0614">Plasmid</keyword>
<dbReference type="EMBL" id="CP096568">
    <property type="protein sequence ID" value="UPU47096.1"/>
    <property type="molecule type" value="Genomic_DNA"/>
</dbReference>
<accession>A0AB38RPE7</accession>
<organism evidence="4 5">
    <name type="scientific">Rhodococcus qingshengii JCM 15477</name>
    <dbReference type="NCBI Taxonomy" id="1303681"/>
    <lineage>
        <taxon>Bacteria</taxon>
        <taxon>Bacillati</taxon>
        <taxon>Actinomycetota</taxon>
        <taxon>Actinomycetes</taxon>
        <taxon>Mycobacteriales</taxon>
        <taxon>Nocardiaceae</taxon>
        <taxon>Rhodococcus</taxon>
        <taxon>Rhodococcus erythropolis group</taxon>
    </lineage>
</organism>
<dbReference type="RefSeq" id="WP_011133408.1">
    <property type="nucleotide sequence ID" value="NZ_CP096563.1"/>
</dbReference>
<dbReference type="CDD" id="cd00397">
    <property type="entry name" value="DNA_BRE_C"/>
    <property type="match status" value="1"/>
</dbReference>
<dbReference type="GO" id="GO:0003677">
    <property type="term" value="F:DNA binding"/>
    <property type="evidence" value="ECO:0007669"/>
    <property type="project" value="InterPro"/>
</dbReference>
<keyword evidence="1" id="KW-0233">DNA recombination</keyword>
<evidence type="ECO:0000313" key="4">
    <source>
        <dbReference type="EMBL" id="UPU47096.1"/>
    </source>
</evidence>
<gene>
    <name evidence="3" type="ORF">M0639_19230</name>
    <name evidence="4" type="ORF">M0639_34040</name>
</gene>
<dbReference type="EMBL" id="CP096563">
    <property type="protein sequence ID" value="UPU41179.1"/>
    <property type="molecule type" value="Genomic_DNA"/>
</dbReference>
<dbReference type="SUPFAM" id="SSF56349">
    <property type="entry name" value="DNA breaking-rejoining enzymes"/>
    <property type="match status" value="1"/>
</dbReference>
<evidence type="ECO:0000313" key="5">
    <source>
        <dbReference type="Proteomes" id="UP000831484"/>
    </source>
</evidence>
<sequence length="828" mass="92623">MSTAVKHMTRPERFEVTPVPHSRIRQLHKQFPPREGELWWPHTAASAEEVEARLNCSVLAEAAVTTRAGRHRGVIKILTWLASVPGDTWQARWLASGAENIRGSRYGATTSWADLPVEWIAGHGRPVRHDRNDLAAGLLMLLCLDVIRPQLPWMLSRAHPFLAPMMAKLRDPDGFARLDELAATQPDTSRDDARIAATRIATLLVSKGGTVAEITVGDCVELIETMAQVHSRRGQKKIDFYLRLRAMGIFPEDAPHSIRAFGAPVGQLTIEQLVDRYPIENQPIRALLIDYLRERQPALDYTSLNSRARGLAGLFWSRVETLAPGIDTLALPPDVARAWKDDLRSITRTAVDAAGRKHETTSPRKNYKDNLLQVRAFYLDLAHWAVEDPARWAQWVAPCPISDAEVKRGKELKHRKARMDQRTRERLPVLSQLVRSAADRRAAAAALLVAAQNTEPGEVIAGTDGELRRSLIRRGTGRVVWADNTVTGVRRDLTYEDEEAFWAFATIEVLRLSGIRHEELLELSHHSITEYRLPSTGELVPLLQIAPSKTDTERLILVSPELAEVLSAVVQRSRQPNGSIPLVAAYDTQEKLWNPPMPLLFQRGIGNERRAIPPSFVRKLLINALTVAALTDASGDPLMFQPHDFRRIFVTDAIMNGLPPHIAQVICGHKTIDTTMGYKAVYPSETIEAHRAFIARRRSMRPSEEYRTPTDEEWDAFLSHFEKRKVSVGTCARSFGTPCIHEHACVRCSLLRPDPTQRGRLEEIRDNLEARIIEAKQEGWLGEVEGLQVSYTGVRDKIAQVDATMKRGSATTDLGMPGFGSISGRTST</sequence>
<reference evidence="4" key="2">
    <citation type="submission" date="2022-04" db="EMBL/GenBank/DDBJ databases">
        <title>Functional analysis, diversity, and distribution of carbendazim hydrolases MheI and CbmA, responsible for the initial step in carbendazim degradation.</title>
        <authorList>
            <person name="Zhang M."/>
        </authorList>
    </citation>
    <scope>NUCLEOTIDE SEQUENCE</scope>
    <source>
        <strain evidence="4">Djl-6</strain>
        <plasmid evidence="4">pdjl-6-5</plasmid>
    </source>
</reference>
<geneLocation type="plasmid" evidence="4 5">
    <name>pdjl-6-5</name>
</geneLocation>
<evidence type="ECO:0000259" key="2">
    <source>
        <dbReference type="PROSITE" id="PS51898"/>
    </source>
</evidence>
<dbReference type="GO" id="GO:0015074">
    <property type="term" value="P:DNA integration"/>
    <property type="evidence" value="ECO:0007669"/>
    <property type="project" value="InterPro"/>
</dbReference>
<dbReference type="Proteomes" id="UP000831484">
    <property type="component" value="Chromosome"/>
</dbReference>
<dbReference type="Proteomes" id="UP000831484">
    <property type="component" value="Plasmid pdjl-6-5"/>
</dbReference>
<dbReference type="Gene3D" id="1.10.443.10">
    <property type="entry name" value="Intergrase catalytic core"/>
    <property type="match status" value="1"/>
</dbReference>
<dbReference type="Pfam" id="PF00589">
    <property type="entry name" value="Phage_integrase"/>
    <property type="match status" value="1"/>
</dbReference>
<evidence type="ECO:0000313" key="3">
    <source>
        <dbReference type="EMBL" id="UPU41179.1"/>
    </source>
</evidence>
<evidence type="ECO:0000256" key="1">
    <source>
        <dbReference type="ARBA" id="ARBA00023172"/>
    </source>
</evidence>
<proteinExistence type="predicted"/>
<feature type="domain" description="Tyr recombinase" evidence="2">
    <location>
        <begin position="479"/>
        <end position="691"/>
    </location>
</feature>
<dbReference type="PROSITE" id="PS51898">
    <property type="entry name" value="TYR_RECOMBINASE"/>
    <property type="match status" value="1"/>
</dbReference>
<protein>
    <submittedName>
        <fullName evidence="4">Site-specific integrase</fullName>
    </submittedName>
</protein>
<reference evidence="5" key="1">
    <citation type="journal article" date="2022" name="Environ. Microbiol.">
        <title>Functional analysis, diversity, and distribution of carbendazim hydrolases MheI and CbmA, responsible for the initial step in carbendazim degradation.</title>
        <authorList>
            <person name="Zhang M."/>
            <person name="Bai X."/>
            <person name="Li Q."/>
            <person name="Zhang L."/>
            <person name="Zhu Q."/>
            <person name="Gao S."/>
            <person name="Ke Z."/>
            <person name="Jiang M."/>
            <person name="Hu J."/>
            <person name="Qiu J."/>
            <person name="Hong Q."/>
        </authorList>
    </citation>
    <scope>NUCLEOTIDE SEQUENCE [LARGE SCALE GENOMIC DNA]</scope>
    <source>
        <strain evidence="5">djl-6</strain>
    </source>
</reference>
<dbReference type="InterPro" id="IPR002104">
    <property type="entry name" value="Integrase_catalytic"/>
</dbReference>